<dbReference type="AlphaFoldDB" id="A0A7Y9DWF9"/>
<feature type="compositionally biased region" description="Basic and acidic residues" evidence="1">
    <location>
        <begin position="242"/>
        <end position="252"/>
    </location>
</feature>
<keyword evidence="3" id="KW-1185">Reference proteome</keyword>
<dbReference type="InterPro" id="IPR018330">
    <property type="entry name" value="RecT_fam"/>
</dbReference>
<feature type="region of interest" description="Disordered" evidence="1">
    <location>
        <begin position="215"/>
        <end position="269"/>
    </location>
</feature>
<name>A0A7Y9DWF9_9PSEU</name>
<dbReference type="GO" id="GO:0006310">
    <property type="term" value="P:DNA recombination"/>
    <property type="evidence" value="ECO:0007669"/>
    <property type="project" value="InterPro"/>
</dbReference>
<dbReference type="GO" id="GO:0003677">
    <property type="term" value="F:DNA binding"/>
    <property type="evidence" value="ECO:0007669"/>
    <property type="project" value="InterPro"/>
</dbReference>
<evidence type="ECO:0000313" key="2">
    <source>
        <dbReference type="EMBL" id="NYD36777.1"/>
    </source>
</evidence>
<organism evidence="2 3">
    <name type="scientific">Actinomycetospora corticicola</name>
    <dbReference type="NCBI Taxonomy" id="663602"/>
    <lineage>
        <taxon>Bacteria</taxon>
        <taxon>Bacillati</taxon>
        <taxon>Actinomycetota</taxon>
        <taxon>Actinomycetes</taxon>
        <taxon>Pseudonocardiales</taxon>
        <taxon>Pseudonocardiaceae</taxon>
        <taxon>Actinomycetospora</taxon>
    </lineage>
</organism>
<evidence type="ECO:0000313" key="3">
    <source>
        <dbReference type="Proteomes" id="UP000535890"/>
    </source>
</evidence>
<reference evidence="2 3" key="1">
    <citation type="submission" date="2020-07" db="EMBL/GenBank/DDBJ databases">
        <title>Sequencing the genomes of 1000 actinobacteria strains.</title>
        <authorList>
            <person name="Klenk H.-P."/>
        </authorList>
    </citation>
    <scope>NUCLEOTIDE SEQUENCE [LARGE SCALE GENOMIC DNA]</scope>
    <source>
        <strain evidence="2 3">DSM 45772</strain>
    </source>
</reference>
<evidence type="ECO:0000256" key="1">
    <source>
        <dbReference type="SAM" id="MobiDB-lite"/>
    </source>
</evidence>
<dbReference type="Pfam" id="PF03837">
    <property type="entry name" value="RecT"/>
    <property type="match status" value="1"/>
</dbReference>
<proteinExistence type="predicted"/>
<gene>
    <name evidence="2" type="ORF">BJ983_002879</name>
</gene>
<dbReference type="NCBIfam" id="TIGR01913">
    <property type="entry name" value="bet_lambda"/>
    <property type="match status" value="1"/>
</dbReference>
<accession>A0A7Y9DWF9</accession>
<protein>
    <submittedName>
        <fullName evidence="2">Phage recombination protein Bet</fullName>
    </submittedName>
</protein>
<dbReference type="Proteomes" id="UP000535890">
    <property type="component" value="Unassembled WGS sequence"/>
</dbReference>
<dbReference type="RefSeq" id="WP_179794403.1">
    <property type="nucleotide sequence ID" value="NZ_BAABHP010000021.1"/>
</dbReference>
<sequence length="349" mass="37765">MTTTTADVEARPEDIAAAVGVPVGALAIRADQTTLDEAQRKALGHIGLQDCNDADITAFLHLCQRTGLDPWARQIYLINRREKVPGTRDQYRDKWQPQTGIDGFRVIAQRHGDIYRGQTAPEWCGDDGVWMPVWLKKGTPPAASRVGVLRSDRDEPVWGIAVFSEFAQYTSGGDLNAMWKTKSSHMIAKCAEAAALRKAFPQDMAGLTIAEEVGANRPTRVESTRVTPSGPVDNSELTGKPAPKDTPKKSDAPKASAVKAAGDSMTPEQQRTFLRLRREADVGDAKAYASQHLGRTINSLGELTQGDAAKLIENLEAMLGADEPGQPEVIDAEVVDEGQATTEQPAAQQ</sequence>
<dbReference type="EMBL" id="JACCBN010000001">
    <property type="protein sequence ID" value="NYD36777.1"/>
    <property type="molecule type" value="Genomic_DNA"/>
</dbReference>
<comment type="caution">
    <text evidence="2">The sequence shown here is derived from an EMBL/GenBank/DDBJ whole genome shotgun (WGS) entry which is preliminary data.</text>
</comment>
<dbReference type="InterPro" id="IPR010183">
    <property type="entry name" value="Phage_lambda_Bet"/>
</dbReference>